<protein>
    <recommendedName>
        <fullName evidence="3">Helix-turn-helix domain-containing protein</fullName>
    </recommendedName>
</protein>
<reference evidence="2" key="1">
    <citation type="journal article" date="2019" name="Int. J. Syst. Evol. Microbiol.">
        <title>The Global Catalogue of Microorganisms (GCM) 10K type strain sequencing project: providing services to taxonomists for standard genome sequencing and annotation.</title>
        <authorList>
            <consortium name="The Broad Institute Genomics Platform"/>
            <consortium name="The Broad Institute Genome Sequencing Center for Infectious Disease"/>
            <person name="Wu L."/>
            <person name="Ma J."/>
        </authorList>
    </citation>
    <scope>NUCLEOTIDE SEQUENCE [LARGE SCALE GENOMIC DNA]</scope>
    <source>
        <strain evidence="2">JCM 15933</strain>
    </source>
</reference>
<evidence type="ECO:0008006" key="3">
    <source>
        <dbReference type="Google" id="ProtNLM"/>
    </source>
</evidence>
<keyword evidence="2" id="KW-1185">Reference proteome</keyword>
<accession>A0ABP4P6X5</accession>
<name>A0ABP4P6X5_9ACTN</name>
<comment type="caution">
    <text evidence="1">The sequence shown here is derived from an EMBL/GenBank/DDBJ whole genome shotgun (WGS) entry which is preliminary data.</text>
</comment>
<dbReference type="EMBL" id="BAAAQD010000050">
    <property type="protein sequence ID" value="GAA1573391.1"/>
    <property type="molecule type" value="Genomic_DNA"/>
</dbReference>
<dbReference type="RefSeq" id="WP_344514878.1">
    <property type="nucleotide sequence ID" value="NZ_BAAAQD010000050.1"/>
</dbReference>
<gene>
    <name evidence="1" type="ORF">GCM10009827_114150</name>
</gene>
<sequence length="220" mass="23244">MELVTVGDAAARLGVSTRQVQHLVAAGVLRSLARGVIDAMSVERYLASRGSYRWRAWSSPTSWGAVALLSGHDARWVGTAQRSRLRRQLHAMAAEELVGRARGRAVASRYTGHTSTAGRLRGQVVDSSRASEALGLTATVAVDGYVAAAELDAIAARHGLIPDEAGPFTLRATDMPLDVVAQLASAGPVLAALDLAESLDVRERRAGLDALTSALARFHD</sequence>
<organism evidence="1 2">
    <name type="scientific">Dactylosporangium maewongense</name>
    <dbReference type="NCBI Taxonomy" id="634393"/>
    <lineage>
        <taxon>Bacteria</taxon>
        <taxon>Bacillati</taxon>
        <taxon>Actinomycetota</taxon>
        <taxon>Actinomycetes</taxon>
        <taxon>Micromonosporales</taxon>
        <taxon>Micromonosporaceae</taxon>
        <taxon>Dactylosporangium</taxon>
    </lineage>
</organism>
<proteinExistence type="predicted"/>
<evidence type="ECO:0000313" key="2">
    <source>
        <dbReference type="Proteomes" id="UP001501470"/>
    </source>
</evidence>
<dbReference type="Proteomes" id="UP001501470">
    <property type="component" value="Unassembled WGS sequence"/>
</dbReference>
<evidence type="ECO:0000313" key="1">
    <source>
        <dbReference type="EMBL" id="GAA1573391.1"/>
    </source>
</evidence>